<protein>
    <submittedName>
        <fullName evidence="3">Acetyl-CoA:acetoacetyl-CoA transferase, beta subunit</fullName>
        <ecNumber evidence="3">2.8.3.8</ecNumber>
    </submittedName>
</protein>
<evidence type="ECO:0000313" key="3">
    <source>
        <dbReference type="EMBL" id="EPX83014.1"/>
    </source>
</evidence>
<dbReference type="Proteomes" id="UP000015347">
    <property type="component" value="Unassembled WGS sequence"/>
</dbReference>
<name>S9S9S6_9RHOB</name>
<dbReference type="Gene3D" id="3.40.1080.10">
    <property type="entry name" value="Glutaconate Coenzyme A-transferase"/>
    <property type="match status" value="1"/>
</dbReference>
<evidence type="ECO:0000313" key="4">
    <source>
        <dbReference type="Proteomes" id="UP000015347"/>
    </source>
</evidence>
<comment type="caution">
    <text evidence="3">The sequence shown here is derived from an EMBL/GenBank/DDBJ whole genome shotgun (WGS) entry which is preliminary data.</text>
</comment>
<evidence type="ECO:0000256" key="1">
    <source>
        <dbReference type="ARBA" id="ARBA00007047"/>
    </source>
</evidence>
<dbReference type="Pfam" id="PF01144">
    <property type="entry name" value="CoA_trans"/>
    <property type="match status" value="1"/>
</dbReference>
<dbReference type="AlphaFoldDB" id="S9S9S6"/>
<dbReference type="eggNOG" id="COG2057">
    <property type="taxonomic scope" value="Bacteria"/>
</dbReference>
<proteinExistence type="inferred from homology"/>
<dbReference type="PROSITE" id="PS01274">
    <property type="entry name" value="COA_TRANSF_2"/>
    <property type="match status" value="1"/>
</dbReference>
<dbReference type="HOGENOM" id="CLU_019942_4_1_5"/>
<dbReference type="RefSeq" id="WP_020041474.1">
    <property type="nucleotide sequence ID" value="NZ_KE557275.1"/>
</dbReference>
<evidence type="ECO:0000256" key="2">
    <source>
        <dbReference type="ARBA" id="ARBA00022679"/>
    </source>
</evidence>
<keyword evidence="4" id="KW-1185">Reference proteome</keyword>
<keyword evidence="2 3" id="KW-0808">Transferase</keyword>
<dbReference type="GO" id="GO:0008775">
    <property type="term" value="F:acetate CoA-transferase activity"/>
    <property type="evidence" value="ECO:0007669"/>
    <property type="project" value="UniProtKB-EC"/>
</dbReference>
<comment type="similarity">
    <text evidence="1">Belongs to the 3-oxoacid CoA-transferase subunit B family.</text>
</comment>
<dbReference type="InterPro" id="IPR012791">
    <property type="entry name" value="3-oxoacid_CoA-transf_B"/>
</dbReference>
<dbReference type="PANTHER" id="PTHR13707:SF57">
    <property type="entry name" value="SUCCINYL-COA:3-KETOACID COENZYME A TRANSFERASE SUBUNIT B-RELATED"/>
    <property type="match status" value="1"/>
</dbReference>
<dbReference type="SMART" id="SM00882">
    <property type="entry name" value="CoA_trans"/>
    <property type="match status" value="1"/>
</dbReference>
<dbReference type="SUPFAM" id="SSF100950">
    <property type="entry name" value="NagB/RpiA/CoA transferase-like"/>
    <property type="match status" value="1"/>
</dbReference>
<accession>S9S9S6</accession>
<dbReference type="STRING" id="1123237.Salmuc_04167"/>
<sequence>MKDILDFTEMDPKEIIARRVSLEIRPKSLVNLGIGIPTLVSDHLDESMGVFFQSENGVVGLGHRPPEGMTDRHLTDAGGTTVSAVPGASIIDSAFSFGLIRGGHLDLTVLGGLQVDARGHLANWMIPGEFVPGMGGAMDLVTGARKVIVAMMHTAKGRSKIVPACDLPVTSQRRVDLIVTELGVMQPRDDGLHLLETGPGVTVEQVQAATTAELIVTGTVPEMDLSRTI</sequence>
<dbReference type="EMBL" id="APVH01000018">
    <property type="protein sequence ID" value="EPX83014.1"/>
    <property type="molecule type" value="Genomic_DNA"/>
</dbReference>
<dbReference type="InterPro" id="IPR037171">
    <property type="entry name" value="NagB/RpiA_transferase-like"/>
</dbReference>
<reference evidence="4" key="1">
    <citation type="journal article" date="2014" name="Stand. Genomic Sci.">
        <title>Genome sequence of the exopolysaccharide-producing Salipiger mucosus type strain (DSM 16094(T)), a moderately halophilic member of the Roseobacter clade.</title>
        <authorList>
            <person name="Riedel T."/>
            <person name="Spring S."/>
            <person name="Fiebig A."/>
            <person name="Petersen J."/>
            <person name="Kyrpides N.C."/>
            <person name="Goker M."/>
            <person name="Klenk H.P."/>
        </authorList>
    </citation>
    <scope>NUCLEOTIDE SEQUENCE [LARGE SCALE GENOMIC DNA]</scope>
    <source>
        <strain evidence="4">DSM 16094</strain>
    </source>
</reference>
<dbReference type="PANTHER" id="PTHR13707">
    <property type="entry name" value="KETOACID-COENZYME A TRANSFERASE"/>
    <property type="match status" value="1"/>
</dbReference>
<gene>
    <name evidence="3" type="ORF">Salmuc_04167</name>
</gene>
<dbReference type="NCBIfam" id="TIGR02428">
    <property type="entry name" value="pcaJ_scoB_fam"/>
    <property type="match status" value="1"/>
</dbReference>
<dbReference type="InterPro" id="IPR004165">
    <property type="entry name" value="CoA_trans_fam_I"/>
</dbReference>
<dbReference type="EC" id="2.8.3.8" evidence="3"/>
<organism evidence="3 4">
    <name type="scientific">Salipiger mucosus DSM 16094</name>
    <dbReference type="NCBI Taxonomy" id="1123237"/>
    <lineage>
        <taxon>Bacteria</taxon>
        <taxon>Pseudomonadati</taxon>
        <taxon>Pseudomonadota</taxon>
        <taxon>Alphaproteobacteria</taxon>
        <taxon>Rhodobacterales</taxon>
        <taxon>Roseobacteraceae</taxon>
        <taxon>Salipiger</taxon>
    </lineage>
</organism>
<dbReference type="InterPro" id="IPR004164">
    <property type="entry name" value="CoA_transf_AS"/>
</dbReference>